<dbReference type="InterPro" id="IPR006638">
    <property type="entry name" value="Elp3/MiaA/NifB-like_rSAM"/>
</dbReference>
<dbReference type="InterPro" id="IPR007197">
    <property type="entry name" value="rSAM"/>
</dbReference>
<proteinExistence type="predicted"/>
<keyword evidence="3" id="KW-0949">S-adenosyl-L-methionine</keyword>
<dbReference type="PROSITE" id="PS51918">
    <property type="entry name" value="RADICAL_SAM"/>
    <property type="match status" value="1"/>
</dbReference>
<dbReference type="AlphaFoldDB" id="A0A9D5K161"/>
<keyword evidence="6" id="KW-0411">Iron-sulfur</keyword>
<evidence type="ECO:0000256" key="3">
    <source>
        <dbReference type="ARBA" id="ARBA00022691"/>
    </source>
</evidence>
<reference evidence="8" key="1">
    <citation type="submission" date="2019-11" db="EMBL/GenBank/DDBJ databases">
        <title>Microbial mats filling the niche in hypersaline microbial mats.</title>
        <authorList>
            <person name="Wong H.L."/>
            <person name="Macleod F.I."/>
            <person name="White R.A. III"/>
            <person name="Burns B.P."/>
        </authorList>
    </citation>
    <scope>NUCLEOTIDE SEQUENCE</scope>
    <source>
        <strain evidence="8">Rbin_158</strain>
    </source>
</reference>
<evidence type="ECO:0000313" key="9">
    <source>
        <dbReference type="Proteomes" id="UP000649604"/>
    </source>
</evidence>
<evidence type="ECO:0000256" key="4">
    <source>
        <dbReference type="ARBA" id="ARBA00022723"/>
    </source>
</evidence>
<dbReference type="Pfam" id="PF16199">
    <property type="entry name" value="Radical_SAM_C"/>
    <property type="match status" value="1"/>
</dbReference>
<dbReference type="GO" id="GO:0046872">
    <property type="term" value="F:metal ion binding"/>
    <property type="evidence" value="ECO:0007669"/>
    <property type="project" value="UniProtKB-KW"/>
</dbReference>
<comment type="caution">
    <text evidence="8">The sequence shown here is derived from an EMBL/GenBank/DDBJ whole genome shotgun (WGS) entry which is preliminary data.</text>
</comment>
<dbReference type="EMBL" id="WJJP01000733">
    <property type="protein sequence ID" value="MBD3327442.1"/>
    <property type="molecule type" value="Genomic_DNA"/>
</dbReference>
<dbReference type="SFLD" id="SFLDG01091">
    <property type="entry name" value="uncharacterized_CHP01210-like"/>
    <property type="match status" value="1"/>
</dbReference>
<evidence type="ECO:0000313" key="8">
    <source>
        <dbReference type="EMBL" id="MBD3327442.1"/>
    </source>
</evidence>
<dbReference type="InterPro" id="IPR058240">
    <property type="entry name" value="rSAM_sf"/>
</dbReference>
<evidence type="ECO:0000256" key="1">
    <source>
        <dbReference type="ARBA" id="ARBA00001966"/>
    </source>
</evidence>
<feature type="domain" description="Radical SAM core" evidence="7">
    <location>
        <begin position="16"/>
        <end position="263"/>
    </location>
</feature>
<dbReference type="InterPro" id="IPR005911">
    <property type="entry name" value="YhcC-like"/>
</dbReference>
<name>A0A9D5K161_9BACT</name>
<accession>A0A9D5K161</accession>
<comment type="cofactor">
    <cofactor evidence="1">
        <name>[4Fe-4S] cluster</name>
        <dbReference type="ChEBI" id="CHEBI:49883"/>
    </cofactor>
</comment>
<keyword evidence="2" id="KW-0004">4Fe-4S</keyword>
<evidence type="ECO:0000256" key="2">
    <source>
        <dbReference type="ARBA" id="ARBA00022485"/>
    </source>
</evidence>
<dbReference type="Proteomes" id="UP000649604">
    <property type="component" value="Unassembled WGS sequence"/>
</dbReference>
<evidence type="ECO:0000256" key="5">
    <source>
        <dbReference type="ARBA" id="ARBA00023004"/>
    </source>
</evidence>
<gene>
    <name evidence="8" type="ORF">GF339_22845</name>
</gene>
<dbReference type="InterPro" id="IPR032432">
    <property type="entry name" value="Radical_SAM_C"/>
</dbReference>
<dbReference type="Gene3D" id="3.80.30.20">
    <property type="entry name" value="tm_1862 like domain"/>
    <property type="match status" value="1"/>
</dbReference>
<dbReference type="NCBIfam" id="TIGR01212">
    <property type="entry name" value="TIGR01212 family radical SAM protein"/>
    <property type="match status" value="1"/>
</dbReference>
<dbReference type="PANTHER" id="PTHR11135:SF1">
    <property type="entry name" value="PROTEIN YHCC"/>
    <property type="match status" value="1"/>
</dbReference>
<protein>
    <submittedName>
        <fullName evidence="8">TIGR01212 family radical SAM protein</fullName>
    </submittedName>
</protein>
<dbReference type="SMART" id="SM00729">
    <property type="entry name" value="Elp3"/>
    <property type="match status" value="1"/>
</dbReference>
<dbReference type="InterPro" id="IPR039661">
    <property type="entry name" value="ELP3"/>
</dbReference>
<dbReference type="SUPFAM" id="SSF102114">
    <property type="entry name" value="Radical SAM enzymes"/>
    <property type="match status" value="1"/>
</dbReference>
<dbReference type="PANTHER" id="PTHR11135">
    <property type="entry name" value="HISTONE ACETYLTRANSFERASE-RELATED"/>
    <property type="match status" value="1"/>
</dbReference>
<evidence type="ECO:0000256" key="6">
    <source>
        <dbReference type="ARBA" id="ARBA00023014"/>
    </source>
</evidence>
<dbReference type="SFLD" id="SFLDG01086">
    <property type="entry name" value="elongater_protein-like"/>
    <property type="match status" value="1"/>
</dbReference>
<dbReference type="GO" id="GO:0003824">
    <property type="term" value="F:catalytic activity"/>
    <property type="evidence" value="ECO:0007669"/>
    <property type="project" value="InterPro"/>
</dbReference>
<keyword evidence="4" id="KW-0479">Metal-binding</keyword>
<keyword evidence="5" id="KW-0408">Iron</keyword>
<dbReference type="Pfam" id="PF04055">
    <property type="entry name" value="Radical_SAM"/>
    <property type="match status" value="1"/>
</dbReference>
<dbReference type="GO" id="GO:0051539">
    <property type="term" value="F:4 iron, 4 sulfur cluster binding"/>
    <property type="evidence" value="ECO:0007669"/>
    <property type="project" value="UniProtKB-KW"/>
</dbReference>
<evidence type="ECO:0000259" key="7">
    <source>
        <dbReference type="PROSITE" id="PS51918"/>
    </source>
</evidence>
<sequence length="322" mass="36831">MEAKRYLTFNQHLKDTFGEKVYKVTIDAGFTCPNRDGTKGTGGCIYCYGDRAASHFVAPAAIQAQIRDGMIALRRRYNAQKFLAYFQSYTNTYAPVERLEQLYRTALAEEHIVGLSIGTRPDCVSEPVLDLLGTLAQDWYLWVEYGLQSIHAATLQRINRGHGYADFVDAVSRTKQRPGINICAHVILGLPGETKADMLETAKALSDLGVDGVKIHSAHVLKNTPLEEMYRNGDYQVLELPEYIEIVCDFLEYLTPEIVIHRLVGDAPRSRYVAPEWCMHKSEALRHIDRELARRNSHQGRRVEQQPEELYEHLYEHLYERL</sequence>
<organism evidence="8 9">
    <name type="scientific">candidate division KSB3 bacterium</name>
    <dbReference type="NCBI Taxonomy" id="2044937"/>
    <lineage>
        <taxon>Bacteria</taxon>
        <taxon>candidate division KSB3</taxon>
    </lineage>
</organism>
<dbReference type="SFLD" id="SFLDS00029">
    <property type="entry name" value="Radical_SAM"/>
    <property type="match status" value="1"/>
</dbReference>
<dbReference type="InterPro" id="IPR023404">
    <property type="entry name" value="rSAM_horseshoe"/>
</dbReference>